<evidence type="ECO:0000313" key="9">
    <source>
        <dbReference type="Proteomes" id="UP001626593"/>
    </source>
</evidence>
<sequence>MFAPSVSISVFSTDDTMRAIPTAAALCCAIALCGCGIKGPLYLPQVPPAPAKAAPAAGVDHSKAPKAADDSR</sequence>
<dbReference type="InterPro" id="IPR032831">
    <property type="entry name" value="LptM_cons"/>
</dbReference>
<protein>
    <submittedName>
        <fullName evidence="8">Lipoprotein</fullName>
    </submittedName>
</protein>
<name>A0ABZ1AJK5_AROEV</name>
<dbReference type="NCBIfam" id="NF047847">
    <property type="entry name" value="SS_mature_LptM"/>
    <property type="match status" value="1"/>
</dbReference>
<evidence type="ECO:0000256" key="1">
    <source>
        <dbReference type="ARBA" id="ARBA00004459"/>
    </source>
</evidence>
<keyword evidence="9" id="KW-1185">Reference proteome</keyword>
<evidence type="ECO:0000256" key="6">
    <source>
        <dbReference type="ARBA" id="ARBA00023288"/>
    </source>
</evidence>
<keyword evidence="2" id="KW-0732">Signal</keyword>
<organism evidence="8 9">
    <name type="scientific">Aromatoleum evansii</name>
    <name type="common">Azoarcus evansii</name>
    <dbReference type="NCBI Taxonomy" id="59406"/>
    <lineage>
        <taxon>Bacteria</taxon>
        <taxon>Pseudomonadati</taxon>
        <taxon>Pseudomonadota</taxon>
        <taxon>Betaproteobacteria</taxon>
        <taxon>Rhodocyclales</taxon>
        <taxon>Rhodocyclaceae</taxon>
        <taxon>Aromatoleum</taxon>
    </lineage>
</organism>
<dbReference type="EMBL" id="CP141259">
    <property type="protein sequence ID" value="WRL46047.1"/>
    <property type="molecule type" value="Genomic_DNA"/>
</dbReference>
<dbReference type="Proteomes" id="UP001626593">
    <property type="component" value="Chromosome"/>
</dbReference>
<comment type="subcellular location">
    <subcellularLocation>
        <location evidence="1">Cell outer membrane</location>
        <topology evidence="1">Lipid-anchor</topology>
    </subcellularLocation>
</comment>
<keyword evidence="3" id="KW-0472">Membrane</keyword>
<proteinExistence type="predicted"/>
<dbReference type="RefSeq" id="WP_246262185.1">
    <property type="nucleotide sequence ID" value="NZ_CAWPLS010000011.1"/>
</dbReference>
<evidence type="ECO:0000256" key="3">
    <source>
        <dbReference type="ARBA" id="ARBA00023136"/>
    </source>
</evidence>
<accession>A0ABZ1AJK5</accession>
<feature type="region of interest" description="Disordered" evidence="7">
    <location>
        <begin position="50"/>
        <end position="72"/>
    </location>
</feature>
<evidence type="ECO:0000256" key="5">
    <source>
        <dbReference type="ARBA" id="ARBA00023237"/>
    </source>
</evidence>
<reference evidence="8 9" key="1">
    <citation type="submission" date="2023-12" db="EMBL/GenBank/DDBJ databases">
        <title>A. evansii MAY27, complete genome.</title>
        <authorList>
            <person name="Wang Y."/>
        </authorList>
    </citation>
    <scope>NUCLEOTIDE SEQUENCE [LARGE SCALE GENOMIC DNA]</scope>
    <source>
        <strain evidence="8 9">MAY27</strain>
    </source>
</reference>
<evidence type="ECO:0000256" key="4">
    <source>
        <dbReference type="ARBA" id="ARBA00023139"/>
    </source>
</evidence>
<evidence type="ECO:0000256" key="2">
    <source>
        <dbReference type="ARBA" id="ARBA00022729"/>
    </source>
</evidence>
<keyword evidence="6 8" id="KW-0449">Lipoprotein</keyword>
<keyword evidence="5" id="KW-0998">Cell outer membrane</keyword>
<evidence type="ECO:0000256" key="7">
    <source>
        <dbReference type="SAM" id="MobiDB-lite"/>
    </source>
</evidence>
<keyword evidence="4" id="KW-0564">Palmitate</keyword>
<evidence type="ECO:0000313" key="8">
    <source>
        <dbReference type="EMBL" id="WRL46047.1"/>
    </source>
</evidence>
<gene>
    <name evidence="8" type="ORF">U5817_23075</name>
</gene>
<feature type="compositionally biased region" description="Basic and acidic residues" evidence="7">
    <location>
        <begin position="60"/>
        <end position="72"/>
    </location>
</feature>
<dbReference type="Pfam" id="PF13627">
    <property type="entry name" value="LptM_cons"/>
    <property type="match status" value="1"/>
</dbReference>